<evidence type="ECO:0000256" key="1">
    <source>
        <dbReference type="SAM" id="MobiDB-lite"/>
    </source>
</evidence>
<comment type="caution">
    <text evidence="2">The sequence shown here is derived from an EMBL/GenBank/DDBJ whole genome shotgun (WGS) entry which is preliminary data.</text>
</comment>
<feature type="region of interest" description="Disordered" evidence="1">
    <location>
        <begin position="1"/>
        <end position="49"/>
    </location>
</feature>
<protein>
    <submittedName>
        <fullName evidence="2">Uncharacterized protein</fullName>
    </submittedName>
</protein>
<dbReference type="EMBL" id="JADWDJ010000003">
    <property type="protein sequence ID" value="KAG5283273.1"/>
    <property type="molecule type" value="Genomic_DNA"/>
</dbReference>
<feature type="compositionally biased region" description="Basic and acidic residues" evidence="1">
    <location>
        <begin position="1"/>
        <end position="27"/>
    </location>
</feature>
<proteinExistence type="predicted"/>
<dbReference type="Proteomes" id="UP000823561">
    <property type="component" value="Chromosome 3"/>
</dbReference>
<dbReference type="PANTHER" id="PTHR31097">
    <property type="entry name" value="SI:DKEY-276J7.1"/>
    <property type="match status" value="1"/>
</dbReference>
<reference evidence="2" key="1">
    <citation type="submission" date="2020-10" db="EMBL/GenBank/DDBJ databases">
        <title>Chromosome-scale genome assembly of the Allis shad, Alosa alosa.</title>
        <authorList>
            <person name="Margot Z."/>
            <person name="Christophe K."/>
            <person name="Cabau C."/>
            <person name="Louis A."/>
            <person name="Berthelot C."/>
            <person name="Parey E."/>
            <person name="Roest Crollius H."/>
            <person name="Montfort J."/>
            <person name="Robinson-Rechavi M."/>
            <person name="Bucao C."/>
            <person name="Bouchez O."/>
            <person name="Gislard M."/>
            <person name="Lluch J."/>
            <person name="Milhes M."/>
            <person name="Lampietro C."/>
            <person name="Lopez Roques C."/>
            <person name="Donnadieu C."/>
            <person name="Braasch I."/>
            <person name="Desvignes T."/>
            <person name="Postlethwait J."/>
            <person name="Bobe J."/>
            <person name="Guiguen Y."/>
        </authorList>
    </citation>
    <scope>NUCLEOTIDE SEQUENCE</scope>
    <source>
        <strain evidence="2">M-15738</strain>
        <tissue evidence="2">Blood</tissue>
    </source>
</reference>
<sequence>MLSLHEDTSHKQETSRETEMGNEHKGDATPQGPKVTSQIPGLSLDIQDPVDDSVSCRRLGVFETDSNYVKLAKQGGHKGLLRHEETDMTVKTNAPYKPPDWFCVDSDDNESSSPTKGINPRFLVHQEFQKSAKKSIQPLDIPFGSDNKSAWEREADSITTEETLDIDDSASKLKKLTISPKYQEANKFRKQALNKNPAPVSMSKLLSFGYLEEDRSPARVPAHSATSARRSRAAPWKTQE</sequence>
<evidence type="ECO:0000313" key="2">
    <source>
        <dbReference type="EMBL" id="KAG5283273.1"/>
    </source>
</evidence>
<dbReference type="AlphaFoldDB" id="A0AAV6H7S5"/>
<gene>
    <name evidence="2" type="ORF">AALO_G00040270</name>
</gene>
<keyword evidence="3" id="KW-1185">Reference proteome</keyword>
<accession>A0AAV6H7S5</accession>
<name>A0AAV6H7S5_9TELE</name>
<dbReference type="PANTHER" id="PTHR31097:SF2">
    <property type="entry name" value="CHROMOSOME 7 OPEN READING FRAME 57"/>
    <property type="match status" value="1"/>
</dbReference>
<dbReference type="Pfam" id="PF17662">
    <property type="entry name" value="DUF5524"/>
    <property type="match status" value="1"/>
</dbReference>
<feature type="region of interest" description="Disordered" evidence="1">
    <location>
        <begin position="215"/>
        <end position="240"/>
    </location>
</feature>
<evidence type="ECO:0000313" key="3">
    <source>
        <dbReference type="Proteomes" id="UP000823561"/>
    </source>
</evidence>
<organism evidence="2 3">
    <name type="scientific">Alosa alosa</name>
    <name type="common">allis shad</name>
    <dbReference type="NCBI Taxonomy" id="278164"/>
    <lineage>
        <taxon>Eukaryota</taxon>
        <taxon>Metazoa</taxon>
        <taxon>Chordata</taxon>
        <taxon>Craniata</taxon>
        <taxon>Vertebrata</taxon>
        <taxon>Euteleostomi</taxon>
        <taxon>Actinopterygii</taxon>
        <taxon>Neopterygii</taxon>
        <taxon>Teleostei</taxon>
        <taxon>Clupei</taxon>
        <taxon>Clupeiformes</taxon>
        <taxon>Clupeoidei</taxon>
        <taxon>Clupeidae</taxon>
        <taxon>Alosa</taxon>
    </lineage>
</organism>
<dbReference type="InterPro" id="IPR040247">
    <property type="entry name" value="DUF5524"/>
</dbReference>
<feature type="region of interest" description="Disordered" evidence="1">
    <location>
        <begin position="138"/>
        <end position="157"/>
    </location>
</feature>